<organism evidence="1">
    <name type="scientific">Graphocephala atropunctata</name>
    <dbReference type="NCBI Taxonomy" id="36148"/>
    <lineage>
        <taxon>Eukaryota</taxon>
        <taxon>Metazoa</taxon>
        <taxon>Ecdysozoa</taxon>
        <taxon>Arthropoda</taxon>
        <taxon>Hexapoda</taxon>
        <taxon>Insecta</taxon>
        <taxon>Pterygota</taxon>
        <taxon>Neoptera</taxon>
        <taxon>Paraneoptera</taxon>
        <taxon>Hemiptera</taxon>
        <taxon>Auchenorrhyncha</taxon>
        <taxon>Membracoidea</taxon>
        <taxon>Cicadellidae</taxon>
        <taxon>Cicadellinae</taxon>
        <taxon>Cicadellini</taxon>
        <taxon>Graphocephala</taxon>
    </lineage>
</organism>
<sequence length="114" mass="13240">LPKMKARALNTYEITGNIRDKEIMTNRKMTYDLKLRTLHRQANSKFIQESDNKPKALWSLINSERRGKHNNPECPELIINNTIVRKPTEVAESLNTYFTQIADITIQRQTNALA</sequence>
<dbReference type="AlphaFoldDB" id="A0A1B6LGQ5"/>
<proteinExistence type="predicted"/>
<evidence type="ECO:0000313" key="1">
    <source>
        <dbReference type="EMBL" id="JAT22875.1"/>
    </source>
</evidence>
<feature type="non-terminal residue" evidence="1">
    <location>
        <position position="114"/>
    </location>
</feature>
<accession>A0A1B6LGQ5</accession>
<dbReference type="EMBL" id="GEBQ01017102">
    <property type="protein sequence ID" value="JAT22875.1"/>
    <property type="molecule type" value="Transcribed_RNA"/>
</dbReference>
<protein>
    <submittedName>
        <fullName evidence="1">Uncharacterized protein</fullName>
    </submittedName>
</protein>
<name>A0A1B6LGQ5_9HEMI</name>
<reference evidence="1" key="1">
    <citation type="submission" date="2015-11" db="EMBL/GenBank/DDBJ databases">
        <title>De novo transcriptome assembly of four potential Pierce s Disease insect vectors from Arizona vineyards.</title>
        <authorList>
            <person name="Tassone E.E."/>
        </authorList>
    </citation>
    <scope>NUCLEOTIDE SEQUENCE</scope>
</reference>
<gene>
    <name evidence="1" type="ORF">g.54131</name>
</gene>
<feature type="non-terminal residue" evidence="1">
    <location>
        <position position="1"/>
    </location>
</feature>